<feature type="signal peptide" evidence="3">
    <location>
        <begin position="1"/>
        <end position="26"/>
    </location>
</feature>
<gene>
    <name evidence="6" type="ORF">J2S69_001093</name>
    <name evidence="5" type="ORF">O2L01_22315</name>
</gene>
<evidence type="ECO:0000256" key="1">
    <source>
        <dbReference type="ARBA" id="ARBA00022723"/>
    </source>
</evidence>
<evidence type="ECO:0000256" key="2">
    <source>
        <dbReference type="ARBA" id="ARBA00022801"/>
    </source>
</evidence>
<keyword evidence="3" id="KW-0732">Signal</keyword>
<dbReference type="Pfam" id="PF01522">
    <property type="entry name" value="Polysacc_deac_1"/>
    <property type="match status" value="1"/>
</dbReference>
<evidence type="ECO:0000313" key="6">
    <source>
        <dbReference type="EMBL" id="MDR7337374.1"/>
    </source>
</evidence>
<evidence type="ECO:0000313" key="7">
    <source>
        <dbReference type="Proteomes" id="UP001145799"/>
    </source>
</evidence>
<evidence type="ECO:0000256" key="3">
    <source>
        <dbReference type="SAM" id="SignalP"/>
    </source>
</evidence>
<sequence length="238" mass="25096">MKHLRLMATAAVAVLGSLLLAAPAAARDATDPATQGADAQAAVQADDPWNGTIFLTFDDGPGGSYTDAILEVLAKNHAKATFFELGQNAQRDPARSRAVLAAGHALGNHSWDHPDMTTLTRAQMDAQINSTQNLLESYGAEVNCFRPPYGAYNAEVTSAITAAGLQRQMWNEDTKDWSRPGVNAIVDVLLGATPGDVVLMHDGGGDRSQTVRALEIALPQLAAKGYKFGITPKCSPAA</sequence>
<dbReference type="InterPro" id="IPR011330">
    <property type="entry name" value="Glyco_hydro/deAcase_b/a-brl"/>
</dbReference>
<dbReference type="Proteomes" id="UP001145799">
    <property type="component" value="Unassembled WGS sequence"/>
</dbReference>
<dbReference type="AlphaFoldDB" id="A0A9X3PXC8"/>
<dbReference type="InterPro" id="IPR002509">
    <property type="entry name" value="NODB_dom"/>
</dbReference>
<reference evidence="5" key="1">
    <citation type="submission" date="2022-12" db="EMBL/GenBank/DDBJ databases">
        <title>Gycomyces niveus sp.nov., a novel actinomycete isolated from soil in Shouguang.</title>
        <authorList>
            <person name="Yang X."/>
        </authorList>
    </citation>
    <scope>NUCLEOTIDE SEQUENCE</scope>
    <source>
        <strain evidence="5">DSM 44724</strain>
    </source>
</reference>
<dbReference type="RefSeq" id="WP_270124237.1">
    <property type="nucleotide sequence ID" value="NZ_BAAAOM010000002.1"/>
</dbReference>
<keyword evidence="1" id="KW-0479">Metal-binding</keyword>
<comment type="caution">
    <text evidence="5">The sequence shown here is derived from an EMBL/GenBank/DDBJ whole genome shotgun (WGS) entry which is preliminary data.</text>
</comment>
<dbReference type="EMBL" id="JAPZVQ010000019">
    <property type="protein sequence ID" value="MDA1387743.1"/>
    <property type="molecule type" value="Genomic_DNA"/>
</dbReference>
<evidence type="ECO:0000259" key="4">
    <source>
        <dbReference type="PROSITE" id="PS51677"/>
    </source>
</evidence>
<feature type="chain" id="PRO_5040950280" evidence="3">
    <location>
        <begin position="27"/>
        <end position="238"/>
    </location>
</feature>
<proteinExistence type="predicted"/>
<reference evidence="6 8" key="2">
    <citation type="submission" date="2023-07" db="EMBL/GenBank/DDBJ databases">
        <title>Sequencing the genomes of 1000 actinobacteria strains.</title>
        <authorList>
            <person name="Klenk H.-P."/>
        </authorList>
    </citation>
    <scope>NUCLEOTIDE SEQUENCE [LARGE SCALE GENOMIC DNA]</scope>
    <source>
        <strain evidence="6 8">DSM 44724</strain>
    </source>
</reference>
<keyword evidence="8" id="KW-1185">Reference proteome</keyword>
<dbReference type="InterPro" id="IPR050248">
    <property type="entry name" value="Polysacc_deacetylase_ArnD"/>
</dbReference>
<keyword evidence="2" id="KW-0378">Hydrolase</keyword>
<organism evidence="5 7">
    <name type="scientific">Glycomyces lechevalierae</name>
    <dbReference type="NCBI Taxonomy" id="256034"/>
    <lineage>
        <taxon>Bacteria</taxon>
        <taxon>Bacillati</taxon>
        <taxon>Actinomycetota</taxon>
        <taxon>Actinomycetes</taxon>
        <taxon>Glycomycetales</taxon>
        <taxon>Glycomycetaceae</taxon>
        <taxon>Glycomyces</taxon>
    </lineage>
</organism>
<dbReference type="Proteomes" id="UP001183604">
    <property type="component" value="Unassembled WGS sequence"/>
</dbReference>
<dbReference type="GO" id="GO:0005975">
    <property type="term" value="P:carbohydrate metabolic process"/>
    <property type="evidence" value="ECO:0007669"/>
    <property type="project" value="InterPro"/>
</dbReference>
<dbReference type="EMBL" id="JAVDYD010000001">
    <property type="protein sequence ID" value="MDR7337374.1"/>
    <property type="molecule type" value="Genomic_DNA"/>
</dbReference>
<feature type="domain" description="NodB homology" evidence="4">
    <location>
        <begin position="51"/>
        <end position="229"/>
    </location>
</feature>
<dbReference type="Gene3D" id="3.20.20.370">
    <property type="entry name" value="Glycoside hydrolase/deacetylase"/>
    <property type="match status" value="1"/>
</dbReference>
<evidence type="ECO:0000313" key="8">
    <source>
        <dbReference type="Proteomes" id="UP001183604"/>
    </source>
</evidence>
<dbReference type="GO" id="GO:0016810">
    <property type="term" value="F:hydrolase activity, acting on carbon-nitrogen (but not peptide) bonds"/>
    <property type="evidence" value="ECO:0007669"/>
    <property type="project" value="InterPro"/>
</dbReference>
<dbReference type="CDD" id="cd10917">
    <property type="entry name" value="CE4_NodB_like_6s_7s"/>
    <property type="match status" value="1"/>
</dbReference>
<dbReference type="GO" id="GO:0016020">
    <property type="term" value="C:membrane"/>
    <property type="evidence" value="ECO:0007669"/>
    <property type="project" value="TreeGrafter"/>
</dbReference>
<dbReference type="PROSITE" id="PS51677">
    <property type="entry name" value="NODB"/>
    <property type="match status" value="1"/>
</dbReference>
<name>A0A9X3PXC8_9ACTN</name>
<accession>A0A9X3PXC8</accession>
<dbReference type="PANTHER" id="PTHR10587">
    <property type="entry name" value="GLYCOSYL TRANSFERASE-RELATED"/>
    <property type="match status" value="1"/>
</dbReference>
<dbReference type="SUPFAM" id="SSF88713">
    <property type="entry name" value="Glycoside hydrolase/deacetylase"/>
    <property type="match status" value="1"/>
</dbReference>
<protein>
    <submittedName>
        <fullName evidence="6">Peptidoglycan/xylan/chitin deacetylase (PgdA/CDA1 family)</fullName>
    </submittedName>
    <submittedName>
        <fullName evidence="5">Polysaccharide deacetylase family protein</fullName>
    </submittedName>
</protein>
<dbReference type="GO" id="GO:0046872">
    <property type="term" value="F:metal ion binding"/>
    <property type="evidence" value="ECO:0007669"/>
    <property type="project" value="UniProtKB-KW"/>
</dbReference>
<dbReference type="PANTHER" id="PTHR10587:SF133">
    <property type="entry name" value="CHITIN DEACETYLASE 1-RELATED"/>
    <property type="match status" value="1"/>
</dbReference>
<evidence type="ECO:0000313" key="5">
    <source>
        <dbReference type="EMBL" id="MDA1387743.1"/>
    </source>
</evidence>